<organism evidence="4 5">
    <name type="scientific">Duganella aquatilis</name>
    <dbReference type="NCBI Taxonomy" id="2666082"/>
    <lineage>
        <taxon>Bacteria</taxon>
        <taxon>Pseudomonadati</taxon>
        <taxon>Pseudomonadota</taxon>
        <taxon>Betaproteobacteria</taxon>
        <taxon>Burkholderiales</taxon>
        <taxon>Oxalobacteraceae</taxon>
        <taxon>Telluria group</taxon>
        <taxon>Duganella</taxon>
    </lineage>
</organism>
<dbReference type="InterPro" id="IPR008257">
    <property type="entry name" value="Pept_M19"/>
</dbReference>
<evidence type="ECO:0000256" key="1">
    <source>
        <dbReference type="ARBA" id="ARBA00017922"/>
    </source>
</evidence>
<evidence type="ECO:0000313" key="4">
    <source>
        <dbReference type="EMBL" id="MRW83052.1"/>
    </source>
</evidence>
<dbReference type="SUPFAM" id="SSF51556">
    <property type="entry name" value="Metallo-dependent hydrolases"/>
    <property type="match status" value="1"/>
</dbReference>
<dbReference type="Gene3D" id="3.20.20.140">
    <property type="entry name" value="Metal-dependent hydrolases"/>
    <property type="match status" value="1"/>
</dbReference>
<dbReference type="EMBL" id="WKJL01000001">
    <property type="protein sequence ID" value="MRW83052.1"/>
    <property type="molecule type" value="Genomic_DNA"/>
</dbReference>
<dbReference type="Gene3D" id="1.10.287.650">
    <property type="entry name" value="L27 domain"/>
    <property type="match status" value="1"/>
</dbReference>
<dbReference type="GO" id="GO:0006508">
    <property type="term" value="P:proteolysis"/>
    <property type="evidence" value="ECO:0007669"/>
    <property type="project" value="InterPro"/>
</dbReference>
<protein>
    <recommendedName>
        <fullName evidence="1">Type IV secretion system putative lipoprotein virB7</fullName>
    </recommendedName>
</protein>
<dbReference type="InterPro" id="IPR012640">
    <property type="entry name" value="Membr_lipoprot_lipid_attach_CS"/>
</dbReference>
<feature type="chain" id="PRO_5033023500" description="Type IV secretion system putative lipoprotein virB7" evidence="3">
    <location>
        <begin position="26"/>
        <end position="400"/>
    </location>
</feature>
<dbReference type="Pfam" id="PF01244">
    <property type="entry name" value="Peptidase_M19"/>
    <property type="match status" value="1"/>
</dbReference>
<dbReference type="InterPro" id="IPR032466">
    <property type="entry name" value="Metal_Hydrolase"/>
</dbReference>
<dbReference type="PROSITE" id="PS51257">
    <property type="entry name" value="PROKAR_LIPOPROTEIN"/>
    <property type="match status" value="1"/>
</dbReference>
<reference evidence="4 5" key="1">
    <citation type="submission" date="2019-11" db="EMBL/GenBank/DDBJ databases">
        <title>Novel species isolated from a subtropical stream in China.</title>
        <authorList>
            <person name="Lu H."/>
        </authorList>
    </citation>
    <scope>NUCLEOTIDE SEQUENCE [LARGE SCALE GENOMIC DNA]</scope>
    <source>
        <strain evidence="4 5">FT26W</strain>
    </source>
</reference>
<feature type="signal peptide" evidence="3">
    <location>
        <begin position="1"/>
        <end position="25"/>
    </location>
</feature>
<gene>
    <name evidence="4" type="ORF">GJ698_02975</name>
</gene>
<evidence type="ECO:0000256" key="2">
    <source>
        <dbReference type="ARBA" id="ARBA00022729"/>
    </source>
</evidence>
<name>A0A844D301_9BURK</name>
<dbReference type="PROSITE" id="PS51365">
    <property type="entry name" value="RENAL_DIPEPTIDASE_2"/>
    <property type="match status" value="1"/>
</dbReference>
<dbReference type="Proteomes" id="UP000439986">
    <property type="component" value="Unassembled WGS sequence"/>
</dbReference>
<dbReference type="GO" id="GO:0070573">
    <property type="term" value="F:metallodipeptidase activity"/>
    <property type="evidence" value="ECO:0007669"/>
    <property type="project" value="InterPro"/>
</dbReference>
<keyword evidence="2 3" id="KW-0732">Signal</keyword>
<dbReference type="PANTHER" id="PTHR10443">
    <property type="entry name" value="MICROSOMAL DIPEPTIDASE"/>
    <property type="match status" value="1"/>
</dbReference>
<dbReference type="Pfam" id="PF08139">
    <property type="entry name" value="LPAM_1"/>
    <property type="match status" value="1"/>
</dbReference>
<dbReference type="RefSeq" id="WP_154356075.1">
    <property type="nucleotide sequence ID" value="NZ_WKJL01000001.1"/>
</dbReference>
<comment type="caution">
    <text evidence="4">The sequence shown here is derived from an EMBL/GenBank/DDBJ whole genome shotgun (WGS) entry which is preliminary data.</text>
</comment>
<evidence type="ECO:0000313" key="5">
    <source>
        <dbReference type="Proteomes" id="UP000439986"/>
    </source>
</evidence>
<proteinExistence type="predicted"/>
<dbReference type="PANTHER" id="PTHR10443:SF12">
    <property type="entry name" value="DIPEPTIDASE"/>
    <property type="match status" value="1"/>
</dbReference>
<dbReference type="AlphaFoldDB" id="A0A844D301"/>
<keyword evidence="5" id="KW-1185">Reference proteome</keyword>
<sequence length="400" mass="43788">MKRPLSLLAALLALAGCQSSPQSDATVDATHRKLLTLDTHLDTPVYFGRQGWNFGDRHDMVTDIAQLDLPRMEDGNLDGGFFAIFTPQGPLTPAGYADALRWAQARSTQIDQTMTRYASRIGAARSADDAEALTRQGKLVAYKSIENSYPLGESIKLLADFQRQGVRLVGVVHTQNNQFADSATDKPRWNGLSPLGREWVAEMNRLGMVIDASHASDAVFDQLLEQSTTPILLSHSGSRAMFDHPRNLDDGRLRKLAAAGGAMCFTTIYLGPVQMGEERSALFDKVEHISELTPAEQADLIARWHALDATTPLWTSNFEQYMAALLHVIKVAGVEHVCFGADFDGGGGITGLDHIGALPRITGRLKAAGYSDDDLQKMWSGNVLRILREAERRRASKGDT</sequence>
<evidence type="ECO:0000256" key="3">
    <source>
        <dbReference type="SAM" id="SignalP"/>
    </source>
</evidence>
<accession>A0A844D301</accession>